<dbReference type="SUPFAM" id="SSF110836">
    <property type="entry name" value="Hypothetical protein SAV1430"/>
    <property type="match status" value="1"/>
</dbReference>
<dbReference type="InterPro" id="IPR036498">
    <property type="entry name" value="Nfu/NifU_N_sf"/>
</dbReference>
<reference evidence="1" key="1">
    <citation type="submission" date="2020-05" db="EMBL/GenBank/DDBJ databases">
        <authorList>
            <person name="Chiriac C."/>
            <person name="Salcher M."/>
            <person name="Ghai R."/>
            <person name="Kavagutti S V."/>
        </authorList>
    </citation>
    <scope>NUCLEOTIDE SEQUENCE</scope>
</reference>
<organism evidence="1">
    <name type="scientific">freshwater metagenome</name>
    <dbReference type="NCBI Taxonomy" id="449393"/>
    <lineage>
        <taxon>unclassified sequences</taxon>
        <taxon>metagenomes</taxon>
        <taxon>ecological metagenomes</taxon>
    </lineage>
</organism>
<name>A0A6J5YGQ4_9ZZZZ</name>
<evidence type="ECO:0000313" key="2">
    <source>
        <dbReference type="EMBL" id="CAB4925288.1"/>
    </source>
</evidence>
<sequence length="110" mass="11897">MGQPVTVIEKASPYPDVVRFETNRALTGMGHESYRSLDDVKANRPPDLIARALFEHGGVAAVHVNANVITVHLSRSDGAAGLKQVIEDIYIYYREGVEVPSLEAPAPAAE</sequence>
<dbReference type="AlphaFoldDB" id="A0A6J5YGQ4"/>
<dbReference type="EMBL" id="CAEMXZ010000020">
    <property type="protein sequence ID" value="CAB4322919.1"/>
    <property type="molecule type" value="Genomic_DNA"/>
</dbReference>
<dbReference type="EMBL" id="CAFBNC010000009">
    <property type="protein sequence ID" value="CAB4925288.1"/>
    <property type="molecule type" value="Genomic_DNA"/>
</dbReference>
<proteinExistence type="predicted"/>
<evidence type="ECO:0000313" key="1">
    <source>
        <dbReference type="EMBL" id="CAB4322919.1"/>
    </source>
</evidence>
<dbReference type="Gene3D" id="3.30.1370.70">
    <property type="entry name" value="Scaffold protein Nfu/NifU, N-terminal domain"/>
    <property type="match status" value="1"/>
</dbReference>
<protein>
    <submittedName>
        <fullName evidence="1">Unannotated protein</fullName>
    </submittedName>
</protein>
<accession>A0A6J5YGQ4</accession>
<gene>
    <name evidence="1" type="ORF">UFOPK1392_00660</name>
    <name evidence="2" type="ORF">UFOPK3733_00328</name>
</gene>